<name>A0A0P6EVU4_9CRUS</name>
<sequence length="105" mass="11831">MGLTIIGRRSNQLDKSHLKKVVGPSRVHSRLTPVDNRKNHFLDSVKFHLYSIDVDPSAQTNNKNLVWSLSHHSTKTQPKQLSSCRMLLLSSTNCLNAKLLALLTE</sequence>
<accession>A0A0P6EVU4</accession>
<protein>
    <submittedName>
        <fullName evidence="1">Uncharacterized protein</fullName>
    </submittedName>
</protein>
<proteinExistence type="predicted"/>
<dbReference type="EMBL" id="GDIQ01057775">
    <property type="protein sequence ID" value="JAN36962.1"/>
    <property type="molecule type" value="Transcribed_RNA"/>
</dbReference>
<evidence type="ECO:0000313" key="1">
    <source>
        <dbReference type="EMBL" id="JAN36962.1"/>
    </source>
</evidence>
<dbReference type="AlphaFoldDB" id="A0A0P6EVU4"/>
<organism evidence="1">
    <name type="scientific">Daphnia magna</name>
    <dbReference type="NCBI Taxonomy" id="35525"/>
    <lineage>
        <taxon>Eukaryota</taxon>
        <taxon>Metazoa</taxon>
        <taxon>Ecdysozoa</taxon>
        <taxon>Arthropoda</taxon>
        <taxon>Crustacea</taxon>
        <taxon>Branchiopoda</taxon>
        <taxon>Diplostraca</taxon>
        <taxon>Cladocera</taxon>
        <taxon>Anomopoda</taxon>
        <taxon>Daphniidae</taxon>
        <taxon>Daphnia</taxon>
    </lineage>
</organism>
<reference evidence="1" key="1">
    <citation type="submission" date="2015-10" db="EMBL/GenBank/DDBJ databases">
        <title>EvidentialGene: Evidence-directed Construction of Complete mRNA Transcriptomes without Genomes.</title>
        <authorList>
            <person name="Gilbert D.G."/>
        </authorList>
    </citation>
    <scope>NUCLEOTIDE SEQUENCE</scope>
</reference>